<dbReference type="PANTHER" id="PTHR37953:SF1">
    <property type="entry name" value="UPF0127 PROTEIN MJ1496"/>
    <property type="match status" value="1"/>
</dbReference>
<gene>
    <name evidence="2" type="ORF">GPA21_05570</name>
</gene>
<accession>A0A972J801</accession>
<dbReference type="InterPro" id="IPR003795">
    <property type="entry name" value="DUF192"/>
</dbReference>
<dbReference type="InterPro" id="IPR038695">
    <property type="entry name" value="Saro_0823-like_sf"/>
</dbReference>
<protein>
    <submittedName>
        <fullName evidence="2">DUF192 domain-containing protein</fullName>
    </submittedName>
</protein>
<organism evidence="2 3">
    <name type="scientific">Azoarcus taiwanensis</name>
    <dbReference type="NCBI Taxonomy" id="666964"/>
    <lineage>
        <taxon>Bacteria</taxon>
        <taxon>Pseudomonadati</taxon>
        <taxon>Pseudomonadota</taxon>
        <taxon>Betaproteobacteria</taxon>
        <taxon>Rhodocyclales</taxon>
        <taxon>Zoogloeaceae</taxon>
        <taxon>Azoarcus</taxon>
    </lineage>
</organism>
<dbReference type="Gene3D" id="2.60.120.1140">
    <property type="entry name" value="Protein of unknown function DUF192"/>
    <property type="match status" value="1"/>
</dbReference>
<comment type="caution">
    <text evidence="2">The sequence shown here is derived from an EMBL/GenBank/DDBJ whole genome shotgun (WGS) entry which is preliminary data.</text>
</comment>
<dbReference type="AlphaFoldDB" id="A0A972J801"/>
<dbReference type="PANTHER" id="PTHR37953">
    <property type="entry name" value="UPF0127 PROTEIN MJ1496"/>
    <property type="match status" value="1"/>
</dbReference>
<feature type="signal peptide" evidence="1">
    <location>
        <begin position="1"/>
        <end position="21"/>
    </location>
</feature>
<sequence>MRVIVRAVMLGVGLLVSAALAAQVQLPVAELSVGMHRIEAEVAHTDQTRRIGLMNRQSMPEQRGMVFVFTHDARHCMWMRNTLIPLSVAFLDEEGRILNIEDMEPLTEDSHCAAGPARFALEMNKGWFERRGIGDGIRIRGIESLPQGR</sequence>
<evidence type="ECO:0000256" key="1">
    <source>
        <dbReference type="SAM" id="SignalP"/>
    </source>
</evidence>
<keyword evidence="3" id="KW-1185">Reference proteome</keyword>
<dbReference type="EMBL" id="WTVM01000023">
    <property type="protein sequence ID" value="NMG02436.1"/>
    <property type="molecule type" value="Genomic_DNA"/>
</dbReference>
<dbReference type="Pfam" id="PF02643">
    <property type="entry name" value="DUF192"/>
    <property type="match status" value="1"/>
</dbReference>
<name>A0A972J801_9RHOO</name>
<evidence type="ECO:0000313" key="3">
    <source>
        <dbReference type="Proteomes" id="UP000599523"/>
    </source>
</evidence>
<dbReference type="RefSeq" id="WP_168987223.1">
    <property type="nucleotide sequence ID" value="NZ_CAWPHM010000155.1"/>
</dbReference>
<evidence type="ECO:0000313" key="2">
    <source>
        <dbReference type="EMBL" id="NMG02436.1"/>
    </source>
</evidence>
<reference evidence="2" key="1">
    <citation type="submission" date="2019-12" db="EMBL/GenBank/DDBJ databases">
        <title>Comparative genomics gives insights into the taxonomy of the Azoarcus-Aromatoleum group and reveals separate origins of nif in the plant-associated Azoarcus and non-plant-associated Aromatoleum sub-groups.</title>
        <authorList>
            <person name="Lafos M."/>
            <person name="Maluk M."/>
            <person name="Batista M."/>
            <person name="Junghare M."/>
            <person name="Carmona M."/>
            <person name="Faoro H."/>
            <person name="Cruz L.M."/>
            <person name="Battistoni F."/>
            <person name="De Souza E."/>
            <person name="Pedrosa F."/>
            <person name="Chen W.-M."/>
            <person name="Poole P.S."/>
            <person name="Dixon R.A."/>
            <person name="James E.K."/>
        </authorList>
    </citation>
    <scope>NUCLEOTIDE SEQUENCE</scope>
    <source>
        <strain evidence="2">NSC3</strain>
    </source>
</reference>
<proteinExistence type="predicted"/>
<keyword evidence="1" id="KW-0732">Signal</keyword>
<feature type="chain" id="PRO_5037455093" evidence="1">
    <location>
        <begin position="22"/>
        <end position="149"/>
    </location>
</feature>
<dbReference type="Proteomes" id="UP000599523">
    <property type="component" value="Unassembled WGS sequence"/>
</dbReference>